<gene>
    <name evidence="1" type="ORF">H6G81_23360</name>
</gene>
<sequence>MDDNILNQLRNKRNRRTVEPRIDALVQQGSQSEKELELEEAATLPLPVESVESPTTTNGADTIAALIAELEQYPETKRHSAIVLEKDLDQKLTQFCRIRGITVETFLEAAWTVASGDNALREKITTDAKRRYDQRKRVGQLKRLITMLSNSSK</sequence>
<dbReference type="Pfam" id="PF26392">
    <property type="entry name" value="McdB"/>
    <property type="match status" value="1"/>
</dbReference>
<dbReference type="RefSeq" id="WP_029630974.1">
    <property type="nucleotide sequence ID" value="NZ_JACJTA010000062.1"/>
</dbReference>
<dbReference type="CDD" id="cd21138">
    <property type="entry name" value="McdB-like"/>
    <property type="match status" value="1"/>
</dbReference>
<dbReference type="EMBL" id="JACJTA010000062">
    <property type="protein sequence ID" value="MBD2607382.1"/>
    <property type="molecule type" value="Genomic_DNA"/>
</dbReference>
<keyword evidence="2" id="KW-1185">Reference proteome</keyword>
<comment type="caution">
    <text evidence="1">The sequence shown here is derived from an EMBL/GenBank/DDBJ whole genome shotgun (WGS) entry which is preliminary data.</text>
</comment>
<protein>
    <submittedName>
        <fullName evidence="1">Uncharacterized protein</fullName>
    </submittedName>
</protein>
<organism evidence="1 2">
    <name type="scientific">Scytonema hofmannii FACHB-248</name>
    <dbReference type="NCBI Taxonomy" id="1842502"/>
    <lineage>
        <taxon>Bacteria</taxon>
        <taxon>Bacillati</taxon>
        <taxon>Cyanobacteriota</taxon>
        <taxon>Cyanophyceae</taxon>
        <taxon>Nostocales</taxon>
        <taxon>Scytonemataceae</taxon>
        <taxon>Scytonema</taxon>
    </lineage>
</organism>
<evidence type="ECO:0000313" key="1">
    <source>
        <dbReference type="EMBL" id="MBD2607382.1"/>
    </source>
</evidence>
<proteinExistence type="predicted"/>
<accession>A0ABR8GV42</accession>
<evidence type="ECO:0000313" key="2">
    <source>
        <dbReference type="Proteomes" id="UP000660380"/>
    </source>
</evidence>
<dbReference type="InterPro" id="IPR049816">
    <property type="entry name" value="McdB"/>
</dbReference>
<reference evidence="1 2" key="1">
    <citation type="journal article" date="2020" name="ISME J.">
        <title>Comparative genomics reveals insights into cyanobacterial evolution and habitat adaptation.</title>
        <authorList>
            <person name="Chen M.Y."/>
            <person name="Teng W.K."/>
            <person name="Zhao L."/>
            <person name="Hu C.X."/>
            <person name="Zhou Y.K."/>
            <person name="Han B.P."/>
            <person name="Song L.R."/>
            <person name="Shu W.S."/>
        </authorList>
    </citation>
    <scope>NUCLEOTIDE SEQUENCE [LARGE SCALE GENOMIC DNA]</scope>
    <source>
        <strain evidence="1 2">FACHB-248</strain>
    </source>
</reference>
<name>A0ABR8GV42_9CYAN</name>
<dbReference type="Proteomes" id="UP000660380">
    <property type="component" value="Unassembled WGS sequence"/>
</dbReference>